<organism evidence="2 3">
    <name type="scientific">Plectosphaerella plurivora</name>
    <dbReference type="NCBI Taxonomy" id="936078"/>
    <lineage>
        <taxon>Eukaryota</taxon>
        <taxon>Fungi</taxon>
        <taxon>Dikarya</taxon>
        <taxon>Ascomycota</taxon>
        <taxon>Pezizomycotina</taxon>
        <taxon>Sordariomycetes</taxon>
        <taxon>Hypocreomycetidae</taxon>
        <taxon>Glomerellales</taxon>
        <taxon>Plectosphaerellaceae</taxon>
        <taxon>Plectosphaerella</taxon>
    </lineage>
</organism>
<dbReference type="AlphaFoldDB" id="A0A9P8VD31"/>
<sequence length="205" mass="22802">MSPQPLGIFPLESPVSAQPCVPARSLAVTRLSPAQARPFPPSGGRGAGQGLKGPIHSHHALDHSITTQNRQHARPVHSLVSARPWDDPRAPHLKIHAVSWCTAFRWGPLRCRPAKKGGLRPVHKHRAIPPVIPLLLLSSLLSSLFFRVFHLHFFVSFSASKINPSLLFTRQSRLVLLATYFATTQRQPLISTFVWFSGRPVRSFF</sequence>
<accession>A0A9P8VD31</accession>
<comment type="caution">
    <text evidence="2">The sequence shown here is derived from an EMBL/GenBank/DDBJ whole genome shotgun (WGS) entry which is preliminary data.</text>
</comment>
<evidence type="ECO:0000313" key="3">
    <source>
        <dbReference type="Proteomes" id="UP000770015"/>
    </source>
</evidence>
<name>A0A9P8VD31_9PEZI</name>
<proteinExistence type="predicted"/>
<dbReference type="EMBL" id="JAGSXJ010000009">
    <property type="protein sequence ID" value="KAH6688535.1"/>
    <property type="molecule type" value="Genomic_DNA"/>
</dbReference>
<reference evidence="2" key="1">
    <citation type="journal article" date="2021" name="Nat. Commun.">
        <title>Genetic determinants of endophytism in the Arabidopsis root mycobiome.</title>
        <authorList>
            <person name="Mesny F."/>
            <person name="Miyauchi S."/>
            <person name="Thiergart T."/>
            <person name="Pickel B."/>
            <person name="Atanasova L."/>
            <person name="Karlsson M."/>
            <person name="Huettel B."/>
            <person name="Barry K.W."/>
            <person name="Haridas S."/>
            <person name="Chen C."/>
            <person name="Bauer D."/>
            <person name="Andreopoulos W."/>
            <person name="Pangilinan J."/>
            <person name="LaButti K."/>
            <person name="Riley R."/>
            <person name="Lipzen A."/>
            <person name="Clum A."/>
            <person name="Drula E."/>
            <person name="Henrissat B."/>
            <person name="Kohler A."/>
            <person name="Grigoriev I.V."/>
            <person name="Martin F.M."/>
            <person name="Hacquard S."/>
        </authorList>
    </citation>
    <scope>NUCLEOTIDE SEQUENCE</scope>
    <source>
        <strain evidence="2">MPI-SDFR-AT-0117</strain>
    </source>
</reference>
<feature type="region of interest" description="Disordered" evidence="1">
    <location>
        <begin position="34"/>
        <end position="57"/>
    </location>
</feature>
<dbReference type="Proteomes" id="UP000770015">
    <property type="component" value="Unassembled WGS sequence"/>
</dbReference>
<keyword evidence="3" id="KW-1185">Reference proteome</keyword>
<evidence type="ECO:0000313" key="2">
    <source>
        <dbReference type="EMBL" id="KAH6688535.1"/>
    </source>
</evidence>
<protein>
    <submittedName>
        <fullName evidence="2">Uncharacterized protein</fullName>
    </submittedName>
</protein>
<gene>
    <name evidence="2" type="ORF">F5X68DRAFT_80456</name>
</gene>
<evidence type="ECO:0000256" key="1">
    <source>
        <dbReference type="SAM" id="MobiDB-lite"/>
    </source>
</evidence>